<feature type="repeat" description="WD" evidence="6">
    <location>
        <begin position="287"/>
        <end position="321"/>
    </location>
</feature>
<dbReference type="InterPro" id="IPR015943">
    <property type="entry name" value="WD40/YVTN_repeat-like_dom_sf"/>
</dbReference>
<dbReference type="PANTHER" id="PTHR22842">
    <property type="entry name" value="WD40 REPEAT PROTEIN"/>
    <property type="match status" value="1"/>
</dbReference>
<dbReference type="GO" id="GO:0071013">
    <property type="term" value="C:catalytic step 2 spliceosome"/>
    <property type="evidence" value="ECO:0007669"/>
    <property type="project" value="TreeGrafter"/>
</dbReference>
<protein>
    <submittedName>
        <fullName evidence="7">WD domain-containing protein 7</fullName>
    </submittedName>
</protein>
<comment type="subcellular location">
    <subcellularLocation>
        <location evidence="1">Cytoplasm</location>
    </subcellularLocation>
</comment>
<dbReference type="InterPro" id="IPR036322">
    <property type="entry name" value="WD40_repeat_dom_sf"/>
</dbReference>
<accession>A0A4U7B716</accession>
<evidence type="ECO:0000256" key="6">
    <source>
        <dbReference type="PROSITE-ProRule" id="PRU00221"/>
    </source>
</evidence>
<comment type="caution">
    <text evidence="7">The sequence shown here is derived from an EMBL/GenBank/DDBJ whole genome shotgun (WGS) entry which is preliminary data.</text>
</comment>
<gene>
    <name evidence="7" type="ORF">C1H76_0964</name>
</gene>
<organism evidence="7 8">
    <name type="scientific">Elsinoe australis</name>
    <dbReference type="NCBI Taxonomy" id="40998"/>
    <lineage>
        <taxon>Eukaryota</taxon>
        <taxon>Fungi</taxon>
        <taxon>Dikarya</taxon>
        <taxon>Ascomycota</taxon>
        <taxon>Pezizomycotina</taxon>
        <taxon>Dothideomycetes</taxon>
        <taxon>Dothideomycetidae</taxon>
        <taxon>Myriangiales</taxon>
        <taxon>Elsinoaceae</taxon>
        <taxon>Elsinoe</taxon>
    </lineage>
</organism>
<dbReference type="Pfam" id="PF00400">
    <property type="entry name" value="WD40"/>
    <property type="match status" value="4"/>
</dbReference>
<evidence type="ECO:0000256" key="5">
    <source>
        <dbReference type="ARBA" id="ARBA00038145"/>
    </source>
</evidence>
<dbReference type="InterPro" id="IPR051980">
    <property type="entry name" value="WD_repeat_MORG1"/>
</dbReference>
<dbReference type="CDD" id="cd00200">
    <property type="entry name" value="WD40"/>
    <property type="match status" value="1"/>
</dbReference>
<evidence type="ECO:0000313" key="7">
    <source>
        <dbReference type="EMBL" id="TKX26809.1"/>
    </source>
</evidence>
<dbReference type="PANTHER" id="PTHR22842:SF3">
    <property type="entry name" value="WD REPEAT DOMAIN-CONTAINING PROTEIN 83"/>
    <property type="match status" value="1"/>
</dbReference>
<evidence type="ECO:0000256" key="4">
    <source>
        <dbReference type="ARBA" id="ARBA00022737"/>
    </source>
</evidence>
<dbReference type="InterPro" id="IPR001680">
    <property type="entry name" value="WD40_rpt"/>
</dbReference>
<dbReference type="EMBL" id="PTQR01000011">
    <property type="protein sequence ID" value="TKX26809.1"/>
    <property type="molecule type" value="Genomic_DNA"/>
</dbReference>
<evidence type="ECO:0000256" key="1">
    <source>
        <dbReference type="ARBA" id="ARBA00004496"/>
    </source>
</evidence>
<dbReference type="Proteomes" id="UP000308133">
    <property type="component" value="Unassembled WGS sequence"/>
</dbReference>
<feature type="repeat" description="WD" evidence="6">
    <location>
        <begin position="98"/>
        <end position="131"/>
    </location>
</feature>
<dbReference type="PRINTS" id="PR00320">
    <property type="entry name" value="GPROTEINBRPT"/>
</dbReference>
<feature type="repeat" description="WD" evidence="6">
    <location>
        <begin position="56"/>
        <end position="97"/>
    </location>
</feature>
<evidence type="ECO:0000256" key="2">
    <source>
        <dbReference type="ARBA" id="ARBA00022490"/>
    </source>
</evidence>
<comment type="similarity">
    <text evidence="5">Belongs to the WD repeat MORG1 family.</text>
</comment>
<evidence type="ECO:0000256" key="3">
    <source>
        <dbReference type="ARBA" id="ARBA00022574"/>
    </source>
</evidence>
<dbReference type="PROSITE" id="PS50294">
    <property type="entry name" value="WD_REPEATS_REGION"/>
    <property type="match status" value="3"/>
</dbReference>
<dbReference type="SUPFAM" id="SSF50978">
    <property type="entry name" value="WD40 repeat-like"/>
    <property type="match status" value="1"/>
</dbReference>
<reference evidence="7 8" key="1">
    <citation type="submission" date="2018-02" db="EMBL/GenBank/DDBJ databases">
        <title>Draft genome sequences of Elsinoe sp., causing black scab on jojoba.</title>
        <authorList>
            <person name="Stodart B."/>
            <person name="Jeffress S."/>
            <person name="Ash G."/>
            <person name="Arun Chinnappa K."/>
        </authorList>
    </citation>
    <scope>NUCLEOTIDE SEQUENCE [LARGE SCALE GENOMIC DNA]</scope>
    <source>
        <strain evidence="7 8">Hillstone_2</strain>
    </source>
</reference>
<evidence type="ECO:0000313" key="8">
    <source>
        <dbReference type="Proteomes" id="UP000308133"/>
    </source>
</evidence>
<feature type="repeat" description="WD" evidence="6">
    <location>
        <begin position="12"/>
        <end position="54"/>
    </location>
</feature>
<dbReference type="Gene3D" id="2.130.10.10">
    <property type="entry name" value="YVTN repeat-like/Quinoprotein amine dehydrogenase"/>
    <property type="match status" value="2"/>
</dbReference>
<feature type="repeat" description="WD" evidence="6">
    <location>
        <begin position="244"/>
        <end position="268"/>
    </location>
</feature>
<sequence>MTSFPTTQLARLGGHNGQVLALTYSSGSGQYILTGSTDRQIRLFNPASRSPLVQTYSAHGYEILDLHIADDNAHFVSCGGDKIVFLWDVATAKTLRRFTGHLGRVNAVRFAGEEEALVVSGSYDGTVKVWDTKQRGERPLMTMGEARDSVSCVEVVGWEILVGSVDGRVRGYDFRMGRVEVDCVGAPVTSVNVAKANDSYLISTLDSTIRLMDRRDGKCLQSFKDPGFLAKNYRIRSTLAAADSLVISGSEDGHVYVWDVMTGKVEHKLRHAQSLLTGGKQNTAGSDTSKREVVSAVTWNQLKKQWATAGGDGTVVVWGKE</sequence>
<dbReference type="InterPro" id="IPR020472">
    <property type="entry name" value="WD40_PAC1"/>
</dbReference>
<name>A0A4U7B716_9PEZI</name>
<dbReference type="GO" id="GO:0000398">
    <property type="term" value="P:mRNA splicing, via spliceosome"/>
    <property type="evidence" value="ECO:0007669"/>
    <property type="project" value="TreeGrafter"/>
</dbReference>
<dbReference type="PROSITE" id="PS00678">
    <property type="entry name" value="WD_REPEATS_1"/>
    <property type="match status" value="1"/>
</dbReference>
<dbReference type="GO" id="GO:0005737">
    <property type="term" value="C:cytoplasm"/>
    <property type="evidence" value="ECO:0007669"/>
    <property type="project" value="UniProtKB-SubCell"/>
</dbReference>
<proteinExistence type="inferred from homology"/>
<dbReference type="PROSITE" id="PS50082">
    <property type="entry name" value="WD_REPEATS_2"/>
    <property type="match status" value="5"/>
</dbReference>
<keyword evidence="4" id="KW-0677">Repeat</keyword>
<dbReference type="InterPro" id="IPR019775">
    <property type="entry name" value="WD40_repeat_CS"/>
</dbReference>
<dbReference type="SMART" id="SM00320">
    <property type="entry name" value="WD40"/>
    <property type="match status" value="7"/>
</dbReference>
<keyword evidence="2" id="KW-0963">Cytoplasm</keyword>
<dbReference type="AlphaFoldDB" id="A0A4U7B716"/>
<keyword evidence="3 6" id="KW-0853">WD repeat</keyword>